<accession>A0A318JP92</accession>
<proteinExistence type="predicted"/>
<protein>
    <submittedName>
        <fullName evidence="4">MarR-like DNA-binding transcriptional regulator SgrR of sgrS sRNA</fullName>
    </submittedName>
</protein>
<organism evidence="4 5">
    <name type="scientific">Undibacterium pigrum</name>
    <dbReference type="NCBI Taxonomy" id="401470"/>
    <lineage>
        <taxon>Bacteria</taxon>
        <taxon>Pseudomonadati</taxon>
        <taxon>Pseudomonadota</taxon>
        <taxon>Betaproteobacteria</taxon>
        <taxon>Burkholderiales</taxon>
        <taxon>Oxalobacteraceae</taxon>
        <taxon>Undibacterium</taxon>
    </lineage>
</organism>
<name>A0A318JP92_9BURK</name>
<feature type="domain" description="Solute-binding protein family 5" evidence="2">
    <location>
        <begin position="162"/>
        <end position="309"/>
    </location>
</feature>
<dbReference type="Proteomes" id="UP000247792">
    <property type="component" value="Unassembled WGS sequence"/>
</dbReference>
<evidence type="ECO:0000259" key="3">
    <source>
        <dbReference type="Pfam" id="PF12793"/>
    </source>
</evidence>
<dbReference type="Pfam" id="PF00496">
    <property type="entry name" value="SBP_bac_5"/>
    <property type="match status" value="1"/>
</dbReference>
<dbReference type="RefSeq" id="WP_110256459.1">
    <property type="nucleotide sequence ID" value="NZ_QJKB01000006.1"/>
</dbReference>
<dbReference type="Pfam" id="PF12793">
    <property type="entry name" value="SgrR_N"/>
    <property type="match status" value="1"/>
</dbReference>
<evidence type="ECO:0000313" key="5">
    <source>
        <dbReference type="Proteomes" id="UP000247792"/>
    </source>
</evidence>
<keyword evidence="5" id="KW-1185">Reference proteome</keyword>
<dbReference type="Gene3D" id="3.40.190.10">
    <property type="entry name" value="Periplasmic binding protein-like II"/>
    <property type="match status" value="2"/>
</dbReference>
<evidence type="ECO:0000259" key="2">
    <source>
        <dbReference type="Pfam" id="PF00496"/>
    </source>
</evidence>
<dbReference type="InterPro" id="IPR025370">
    <property type="entry name" value="SgrR_HTH_N"/>
</dbReference>
<dbReference type="InterPro" id="IPR000914">
    <property type="entry name" value="SBP_5_dom"/>
</dbReference>
<dbReference type="AlphaFoldDB" id="A0A318JP92"/>
<dbReference type="PANTHER" id="PTHR30290">
    <property type="entry name" value="PERIPLASMIC BINDING COMPONENT OF ABC TRANSPORTER"/>
    <property type="match status" value="1"/>
</dbReference>
<reference evidence="4 5" key="1">
    <citation type="submission" date="2018-05" db="EMBL/GenBank/DDBJ databases">
        <title>Genomic Encyclopedia of Type Strains, Phase IV (KMG-IV): sequencing the most valuable type-strain genomes for metagenomic binning, comparative biology and taxonomic classification.</title>
        <authorList>
            <person name="Goeker M."/>
        </authorList>
    </citation>
    <scope>NUCLEOTIDE SEQUENCE [LARGE SCALE GENOMIC DNA]</scope>
    <source>
        <strain evidence="4 5">DSM 19792</strain>
    </source>
</reference>
<feature type="domain" description="Transcriptional regulator SgrR N-terminal HTH" evidence="3">
    <location>
        <begin position="2"/>
        <end position="113"/>
    </location>
</feature>
<evidence type="ECO:0000313" key="4">
    <source>
        <dbReference type="EMBL" id="PXX42023.1"/>
    </source>
</evidence>
<dbReference type="Gene3D" id="3.10.105.10">
    <property type="entry name" value="Dipeptide-binding Protein, Domain 3"/>
    <property type="match status" value="1"/>
</dbReference>
<evidence type="ECO:0000256" key="1">
    <source>
        <dbReference type="ARBA" id="ARBA00023125"/>
    </source>
</evidence>
<dbReference type="GO" id="GO:1904680">
    <property type="term" value="F:peptide transmembrane transporter activity"/>
    <property type="evidence" value="ECO:0007669"/>
    <property type="project" value="TreeGrafter"/>
</dbReference>
<dbReference type="GO" id="GO:0015833">
    <property type="term" value="P:peptide transport"/>
    <property type="evidence" value="ECO:0007669"/>
    <property type="project" value="TreeGrafter"/>
</dbReference>
<dbReference type="PANTHER" id="PTHR30290:SF72">
    <property type="entry name" value="HTH-TYPE TRANSCRIPTIONAL REGULATOR SGRR"/>
    <property type="match status" value="1"/>
</dbReference>
<dbReference type="SUPFAM" id="SSF53850">
    <property type="entry name" value="Periplasmic binding protein-like II"/>
    <property type="match status" value="1"/>
</dbReference>
<keyword evidence="1 4" id="KW-0238">DNA-binding</keyword>
<comment type="caution">
    <text evidence="4">The sequence shown here is derived from an EMBL/GenBank/DDBJ whole genome shotgun (WGS) entry which is preliminary data.</text>
</comment>
<gene>
    <name evidence="4" type="ORF">DFR42_106202</name>
</gene>
<dbReference type="EMBL" id="QJKB01000006">
    <property type="protein sequence ID" value="PXX42023.1"/>
    <property type="molecule type" value="Genomic_DNA"/>
</dbReference>
<sequence length="561" mass="64598">MKLLDQYRKLHAFLQHQEQQPGLPALALAMHCSERNMRNLLAKMQQRGWLNWQAGRGRGNHSQLDFLQTPDSLALDHLSHLLASGDLEQAFASLDDSQRQQLATRLPDYLGMSDHASRSLRIPLFRRVESLDPLKVHGRLEAHLVRQIFSRLTRFDHQQKALRPGIAHHWESEKNCTVWHFWLRPGLSFHDGSELGVEDVKASFLRLRDESAIYQRLYRHLQHIDTGPSQRISFYLEHPDHLWPHCLATANSSIVPRHRAADFARFPVGSGAFRIVRNNTYQLTLQAFKDYYRERPLLDEIDLWMLPPPSGPSGFDLQFGHANQDCTKKQTIAGAESGCTYIVCNPARSMFKTIEQRLALADWLAPETLFDTEERSRKHASGLLIIWKHRQAKKTKCSSFKAGSKLRMVSGQTNEILELAQKIKARLEAGGFIVQWTSLPFDQLLAREWMKDADLVVAREVMHDDQDFGCYEWFAADSLFRRWMPAAALKTMDADLMKIKSMADSKRRMLAYARIGKRLVQEGWMIPVSHENQLVSIAPHVAGVRMTPFGFVSFNELWLRH</sequence>
<dbReference type="OrthoDB" id="5894719at2"/>
<dbReference type="GO" id="GO:0003677">
    <property type="term" value="F:DNA binding"/>
    <property type="evidence" value="ECO:0007669"/>
    <property type="project" value="UniProtKB-KW"/>
</dbReference>
<dbReference type="InterPro" id="IPR039424">
    <property type="entry name" value="SBP_5"/>
</dbReference>